<dbReference type="EMBL" id="NWUX01000019">
    <property type="protein sequence ID" value="PCF94425.1"/>
    <property type="molecule type" value="Genomic_DNA"/>
</dbReference>
<feature type="domain" description="HTH marR-type" evidence="4">
    <location>
        <begin position="1"/>
        <end position="157"/>
    </location>
</feature>
<keyword evidence="3" id="KW-0804">Transcription</keyword>
<evidence type="ECO:0000259" key="4">
    <source>
        <dbReference type="PROSITE" id="PS50995"/>
    </source>
</evidence>
<dbReference type="Gene3D" id="1.10.10.10">
    <property type="entry name" value="Winged helix-like DNA-binding domain superfamily/Winged helix DNA-binding domain"/>
    <property type="match status" value="1"/>
</dbReference>
<evidence type="ECO:0000256" key="1">
    <source>
        <dbReference type="ARBA" id="ARBA00023015"/>
    </source>
</evidence>
<dbReference type="PROSITE" id="PS50995">
    <property type="entry name" value="HTH_MARR_2"/>
    <property type="match status" value="1"/>
</dbReference>
<dbReference type="GO" id="GO:0003677">
    <property type="term" value="F:DNA binding"/>
    <property type="evidence" value="ECO:0007669"/>
    <property type="project" value="UniProtKB-KW"/>
</dbReference>
<dbReference type="InterPro" id="IPR036390">
    <property type="entry name" value="WH_DNA-bd_sf"/>
</dbReference>
<dbReference type="SMART" id="SM00347">
    <property type="entry name" value="HTH_MARR"/>
    <property type="match status" value="1"/>
</dbReference>
<dbReference type="InterPro" id="IPR036388">
    <property type="entry name" value="WH-like_DNA-bd_sf"/>
</dbReference>
<dbReference type="SUPFAM" id="SSF46785">
    <property type="entry name" value="Winged helix' DNA-binding domain"/>
    <property type="match status" value="1"/>
</dbReference>
<dbReference type="PRINTS" id="PR00598">
    <property type="entry name" value="HTHMARR"/>
</dbReference>
<dbReference type="InterPro" id="IPR000835">
    <property type="entry name" value="HTH_MarR-typ"/>
</dbReference>
<evidence type="ECO:0000256" key="2">
    <source>
        <dbReference type="ARBA" id="ARBA00023125"/>
    </source>
</evidence>
<keyword evidence="2" id="KW-0238">DNA-binding</keyword>
<dbReference type="OrthoDB" id="32523at2"/>
<evidence type="ECO:0000256" key="3">
    <source>
        <dbReference type="ARBA" id="ARBA00023163"/>
    </source>
</evidence>
<evidence type="ECO:0000313" key="6">
    <source>
        <dbReference type="Proteomes" id="UP000218677"/>
    </source>
</evidence>
<comment type="caution">
    <text evidence="5">The sequence shown here is derived from an EMBL/GenBank/DDBJ whole genome shotgun (WGS) entry which is preliminary data.</text>
</comment>
<dbReference type="PANTHER" id="PTHR42756:SF1">
    <property type="entry name" value="TRANSCRIPTIONAL REPRESSOR OF EMRAB OPERON"/>
    <property type="match status" value="1"/>
</dbReference>
<evidence type="ECO:0000313" key="5">
    <source>
        <dbReference type="EMBL" id="PCF94425.1"/>
    </source>
</evidence>
<sequence>MDHVDKILKQWHLERPDLDVAPMGTIGRVKRLNHTLMRVMEKTWAKYGLTDASFDVLATLRREGEPYALSPGDLMASTMVTSGTMTHRINQLEKAGLIERVKNPDDGRGFLISLSQRGFDLIDEAVAAHVETQAQLVSGLSKEQREQLDDLLKQFLAGLEEVE</sequence>
<proteinExistence type="predicted"/>
<reference evidence="6" key="1">
    <citation type="submission" date="2017-09" db="EMBL/GenBank/DDBJ databases">
        <authorList>
            <person name="Cho G.-S."/>
            <person name="Oguntoyinbo F.A."/>
            <person name="Cnockaert M."/>
            <person name="Kabisch J."/>
            <person name="Neve H."/>
            <person name="Bockelmann W."/>
            <person name="Wenning M."/>
            <person name="Franz C.M."/>
            <person name="Vandamme P."/>
        </authorList>
    </citation>
    <scope>NUCLEOTIDE SEQUENCE [LARGE SCALE GENOMIC DNA]</scope>
    <source>
        <strain evidence="6">MBT G8648</strain>
    </source>
</reference>
<dbReference type="PANTHER" id="PTHR42756">
    <property type="entry name" value="TRANSCRIPTIONAL REGULATOR, MARR"/>
    <property type="match status" value="1"/>
</dbReference>
<dbReference type="AlphaFoldDB" id="A0A2A4HJP8"/>
<keyword evidence="1" id="KW-0805">Transcription regulation</keyword>
<dbReference type="GO" id="GO:0003700">
    <property type="term" value="F:DNA-binding transcription factor activity"/>
    <property type="evidence" value="ECO:0007669"/>
    <property type="project" value="InterPro"/>
</dbReference>
<accession>A0A2A4HJP8</accession>
<keyword evidence="6" id="KW-1185">Reference proteome</keyword>
<name>A0A2A4HJP8_9GAMM</name>
<gene>
    <name evidence="5" type="ORF">CPA45_17085</name>
</gene>
<dbReference type="Pfam" id="PF12802">
    <property type="entry name" value="MarR_2"/>
    <property type="match status" value="1"/>
</dbReference>
<organism evidence="5 6">
    <name type="scientific">Vreelandella nigrificans</name>
    <dbReference type="NCBI Taxonomy" id="2042704"/>
    <lineage>
        <taxon>Bacteria</taxon>
        <taxon>Pseudomonadati</taxon>
        <taxon>Pseudomonadota</taxon>
        <taxon>Gammaproteobacteria</taxon>
        <taxon>Oceanospirillales</taxon>
        <taxon>Halomonadaceae</taxon>
        <taxon>Vreelandella</taxon>
    </lineage>
</organism>
<dbReference type="Proteomes" id="UP000218677">
    <property type="component" value="Unassembled WGS sequence"/>
</dbReference>
<protein>
    <submittedName>
        <fullName evidence="5">MarR family transcriptional regulator</fullName>
    </submittedName>
</protein>